<proteinExistence type="predicted"/>
<accession>A0A0C2NBH9</accession>
<keyword evidence="2" id="KW-1185">Reference proteome</keyword>
<name>A0A0C2NBH9_THEKT</name>
<sequence>MTSFCKILHQYRTEGITNVIRGSALNVWSTFLYVCMTTEERLVLKDFTLHPDGMIPSKLGGIDQLAINHLKRYFCCPTFKSNLEAILLTMKTFQPKQDGYRDQMCKNDCQNESLN</sequence>
<evidence type="ECO:0000313" key="1">
    <source>
        <dbReference type="EMBL" id="KII73680.1"/>
    </source>
</evidence>
<dbReference type="Proteomes" id="UP000031668">
    <property type="component" value="Unassembled WGS sequence"/>
</dbReference>
<organism evidence="1 2">
    <name type="scientific">Thelohanellus kitauei</name>
    <name type="common">Myxosporean</name>
    <dbReference type="NCBI Taxonomy" id="669202"/>
    <lineage>
        <taxon>Eukaryota</taxon>
        <taxon>Metazoa</taxon>
        <taxon>Cnidaria</taxon>
        <taxon>Myxozoa</taxon>
        <taxon>Myxosporea</taxon>
        <taxon>Bivalvulida</taxon>
        <taxon>Platysporina</taxon>
        <taxon>Myxobolidae</taxon>
        <taxon>Thelohanellus</taxon>
    </lineage>
</organism>
<protein>
    <submittedName>
        <fullName evidence="1">Uncharacterized protein</fullName>
    </submittedName>
</protein>
<comment type="caution">
    <text evidence="1">The sequence shown here is derived from an EMBL/GenBank/DDBJ whole genome shotgun (WGS) entry which is preliminary data.</text>
</comment>
<dbReference type="EMBL" id="JWZT01000711">
    <property type="protein sequence ID" value="KII73680.1"/>
    <property type="molecule type" value="Genomic_DNA"/>
</dbReference>
<gene>
    <name evidence="1" type="ORF">RF11_01429</name>
</gene>
<reference evidence="1 2" key="1">
    <citation type="journal article" date="2014" name="Genome Biol. Evol.">
        <title>The genome of the myxosporean Thelohanellus kitauei shows adaptations to nutrient acquisition within its fish host.</title>
        <authorList>
            <person name="Yang Y."/>
            <person name="Xiong J."/>
            <person name="Zhou Z."/>
            <person name="Huo F."/>
            <person name="Miao W."/>
            <person name="Ran C."/>
            <person name="Liu Y."/>
            <person name="Zhang J."/>
            <person name="Feng J."/>
            <person name="Wang M."/>
            <person name="Wang M."/>
            <person name="Wang L."/>
            <person name="Yao B."/>
        </authorList>
    </citation>
    <scope>NUCLEOTIDE SEQUENCE [LARGE SCALE GENOMIC DNA]</scope>
    <source>
        <strain evidence="1">Wuqing</strain>
    </source>
</reference>
<dbReference type="AlphaFoldDB" id="A0A0C2NBH9"/>
<evidence type="ECO:0000313" key="2">
    <source>
        <dbReference type="Proteomes" id="UP000031668"/>
    </source>
</evidence>